<evidence type="ECO:0000313" key="9">
    <source>
        <dbReference type="EMBL" id="GGJ82229.1"/>
    </source>
</evidence>
<evidence type="ECO:0000256" key="6">
    <source>
        <dbReference type="ARBA" id="ARBA00022801"/>
    </source>
</evidence>
<reference evidence="9" key="2">
    <citation type="submission" date="2020-09" db="EMBL/GenBank/DDBJ databases">
        <authorList>
            <person name="Sun Q."/>
            <person name="Zhou Y."/>
        </authorList>
    </citation>
    <scope>NUCLEOTIDE SEQUENCE</scope>
    <source>
        <strain evidence="9">CGMCC 1.8984</strain>
    </source>
</reference>
<evidence type="ECO:0000313" key="10">
    <source>
        <dbReference type="Proteomes" id="UP000636956"/>
    </source>
</evidence>
<dbReference type="SUPFAM" id="SSF49472">
    <property type="entry name" value="Transthyretin (synonym: prealbumin)"/>
    <property type="match status" value="1"/>
</dbReference>
<reference evidence="9" key="1">
    <citation type="journal article" date="2014" name="Int. J. Syst. Evol. Microbiol.">
        <title>Complete genome sequence of Corynebacterium casei LMG S-19264T (=DSM 44701T), isolated from a smear-ripened cheese.</title>
        <authorList>
            <consortium name="US DOE Joint Genome Institute (JGI-PGF)"/>
            <person name="Walter F."/>
            <person name="Albersmeier A."/>
            <person name="Kalinowski J."/>
            <person name="Ruckert C."/>
        </authorList>
    </citation>
    <scope>NUCLEOTIDE SEQUENCE</scope>
    <source>
        <strain evidence="9">CGMCC 1.8984</strain>
    </source>
</reference>
<gene>
    <name evidence="9" type="ORF">GCM10011372_20810</name>
</gene>
<comment type="function">
    <text evidence="2">Catalyzes the hydrolysis of 5-hydroxyisourate (HIU) to 2-oxo-4-hydroxy-4-carboxy-5-ureidoimidazoline (OHCU).</text>
</comment>
<feature type="domain" description="Transthyretin/hydroxyisourate hydrolase" evidence="8">
    <location>
        <begin position="2"/>
        <end position="100"/>
    </location>
</feature>
<evidence type="ECO:0000256" key="4">
    <source>
        <dbReference type="ARBA" id="ARBA00011881"/>
    </source>
</evidence>
<sequence>MLEAATGVPAVGMHVELSGRDGAAWRVLAEATTDVDGRVLRLGGDDLPAGEYRIRFDTGAWYRARNVATTYPEAVVTFLVTDDGRHVHVPLLLSPLSYSTP</sequence>
<protein>
    <recommendedName>
        <fullName evidence="7">5-hydroxyisourate hydrolase</fullName>
        <shortName evidence="7">HIU hydrolase</shortName>
        <shortName evidence="7">HIUHase</shortName>
        <ecNumber evidence="7">3.5.2.17</ecNumber>
    </recommendedName>
</protein>
<dbReference type="NCBIfam" id="TIGR02962">
    <property type="entry name" value="hdxy_isourate"/>
    <property type="match status" value="1"/>
</dbReference>
<dbReference type="GO" id="GO:0006144">
    <property type="term" value="P:purine nucleobase metabolic process"/>
    <property type="evidence" value="ECO:0007669"/>
    <property type="project" value="UniProtKB-KW"/>
</dbReference>
<keyword evidence="6 7" id="KW-0378">Hydrolase</keyword>
<dbReference type="InterPro" id="IPR036817">
    <property type="entry name" value="Transthyretin/HIU_hydrolase_sf"/>
</dbReference>
<evidence type="ECO:0000259" key="8">
    <source>
        <dbReference type="Pfam" id="PF00576"/>
    </source>
</evidence>
<comment type="catalytic activity">
    <reaction evidence="1 7">
        <text>5-hydroxyisourate + H2O = 5-hydroxy-2-oxo-4-ureido-2,5-dihydro-1H-imidazole-5-carboxylate + H(+)</text>
        <dbReference type="Rhea" id="RHEA:23736"/>
        <dbReference type="ChEBI" id="CHEBI:15377"/>
        <dbReference type="ChEBI" id="CHEBI:15378"/>
        <dbReference type="ChEBI" id="CHEBI:18072"/>
        <dbReference type="ChEBI" id="CHEBI:58639"/>
        <dbReference type="EC" id="3.5.2.17"/>
    </reaction>
</comment>
<keyword evidence="5 7" id="KW-0659">Purine metabolism</keyword>
<evidence type="ECO:0000256" key="7">
    <source>
        <dbReference type="RuleBase" id="RU361270"/>
    </source>
</evidence>
<dbReference type="Proteomes" id="UP000636956">
    <property type="component" value="Unassembled WGS sequence"/>
</dbReference>
<dbReference type="EMBL" id="BMMD01000011">
    <property type="protein sequence ID" value="GGJ82229.1"/>
    <property type="molecule type" value="Genomic_DNA"/>
</dbReference>
<accession>A0A917PKX4</accession>
<dbReference type="PANTHER" id="PTHR10395:SF7">
    <property type="entry name" value="5-HYDROXYISOURATE HYDROLASE"/>
    <property type="match status" value="1"/>
</dbReference>
<evidence type="ECO:0000256" key="5">
    <source>
        <dbReference type="ARBA" id="ARBA00022631"/>
    </source>
</evidence>
<dbReference type="GO" id="GO:0033971">
    <property type="term" value="F:hydroxyisourate hydrolase activity"/>
    <property type="evidence" value="ECO:0007669"/>
    <property type="project" value="UniProtKB-EC"/>
</dbReference>
<dbReference type="EC" id="3.5.2.17" evidence="7"/>
<organism evidence="9 10">
    <name type="scientific">Agromyces bauzanensis</name>
    <dbReference type="NCBI Taxonomy" id="1308924"/>
    <lineage>
        <taxon>Bacteria</taxon>
        <taxon>Bacillati</taxon>
        <taxon>Actinomycetota</taxon>
        <taxon>Actinomycetes</taxon>
        <taxon>Micrococcales</taxon>
        <taxon>Microbacteriaceae</taxon>
        <taxon>Agromyces</taxon>
    </lineage>
</organism>
<dbReference type="PANTHER" id="PTHR10395">
    <property type="entry name" value="URICASE AND TRANSTHYRETIN-RELATED"/>
    <property type="match status" value="1"/>
</dbReference>
<comment type="caution">
    <text evidence="9">The sequence shown here is derived from an EMBL/GenBank/DDBJ whole genome shotgun (WGS) entry which is preliminary data.</text>
</comment>
<dbReference type="InterPro" id="IPR014306">
    <property type="entry name" value="Hydroxyisourate_hydrolase"/>
</dbReference>
<dbReference type="InterPro" id="IPR023416">
    <property type="entry name" value="Transthyretin/HIU_hydrolase_d"/>
</dbReference>
<comment type="subunit">
    <text evidence="4 7">Homotetramer.</text>
</comment>
<name>A0A917PKX4_9MICO</name>
<proteinExistence type="inferred from homology"/>
<dbReference type="Pfam" id="PF00576">
    <property type="entry name" value="Transthyretin"/>
    <property type="match status" value="1"/>
</dbReference>
<dbReference type="AlphaFoldDB" id="A0A917PKX4"/>
<evidence type="ECO:0000256" key="3">
    <source>
        <dbReference type="ARBA" id="ARBA00009850"/>
    </source>
</evidence>
<evidence type="ECO:0000256" key="1">
    <source>
        <dbReference type="ARBA" id="ARBA00001043"/>
    </source>
</evidence>
<dbReference type="Gene3D" id="2.60.40.180">
    <property type="entry name" value="Transthyretin/hydroxyisourate hydrolase domain"/>
    <property type="match status" value="1"/>
</dbReference>
<keyword evidence="10" id="KW-1185">Reference proteome</keyword>
<evidence type="ECO:0000256" key="2">
    <source>
        <dbReference type="ARBA" id="ARBA00002704"/>
    </source>
</evidence>
<comment type="similarity">
    <text evidence="3 7">Belongs to the transthyretin family. 5-hydroxyisourate hydrolase subfamily.</text>
</comment>